<dbReference type="SMART" id="SM00257">
    <property type="entry name" value="LysM"/>
    <property type="match status" value="2"/>
</dbReference>
<dbReference type="CDD" id="cd00118">
    <property type="entry name" value="LysM"/>
    <property type="match status" value="2"/>
</dbReference>
<keyword evidence="1" id="KW-0812">Transmembrane</keyword>
<keyword evidence="1" id="KW-0472">Membrane</keyword>
<dbReference type="EMBL" id="MFBD01000039">
    <property type="protein sequence ID" value="OGD88078.1"/>
    <property type="molecule type" value="Genomic_DNA"/>
</dbReference>
<sequence length="372" mass="39488">MDHDPIYKEFVSFVKALASYLTFRLHRTGLSFEKAKNFVVDILMVRRGANTSLFVHGSILGLAFVVLAGGGVLLSSSVVSGSYPGVPANPLVAGAATESVDTGVITTTITPVTIISDKPRDEVIEYEVKAGDTVSSIAQEYGVSEETVLWENDLSAKSLIEEGDRLRMLPVSGIAHTVQSGDTIYSIAKKYRANSQAILDFPFNDIGDDFQLASGDLLIVPDGAPPEVKSKPAPTQYLASERQNISVSQLGSAQFIWPARGDLSQYFAWYHPAIDISNLGGGPISASDSGTVTVAGFVDNSGYGNRVVIDHGNGYTTLYAHLSANYVVPGQRVGKGEVIGAMGSTGRSSGVHVHLEIRQNGVALNPLSILGQ</sequence>
<feature type="transmembrane region" description="Helical" evidence="1">
    <location>
        <begin position="53"/>
        <end position="74"/>
    </location>
</feature>
<dbReference type="PANTHER" id="PTHR21666:SF270">
    <property type="entry name" value="MUREIN HYDROLASE ACTIVATOR ENVC"/>
    <property type="match status" value="1"/>
</dbReference>
<dbReference type="SUPFAM" id="SSF54106">
    <property type="entry name" value="LysM domain"/>
    <property type="match status" value="2"/>
</dbReference>
<dbReference type="Gene3D" id="3.10.350.10">
    <property type="entry name" value="LysM domain"/>
    <property type="match status" value="2"/>
</dbReference>
<dbReference type="InterPro" id="IPR050570">
    <property type="entry name" value="Cell_wall_metabolism_enzyme"/>
</dbReference>
<evidence type="ECO:0000256" key="1">
    <source>
        <dbReference type="SAM" id="Phobius"/>
    </source>
</evidence>
<keyword evidence="1" id="KW-1133">Transmembrane helix</keyword>
<dbReference type="Proteomes" id="UP000177369">
    <property type="component" value="Unassembled WGS sequence"/>
</dbReference>
<reference evidence="3 4" key="1">
    <citation type="journal article" date="2016" name="Nat. Commun.">
        <title>Thousands of microbial genomes shed light on interconnected biogeochemical processes in an aquifer system.</title>
        <authorList>
            <person name="Anantharaman K."/>
            <person name="Brown C.T."/>
            <person name="Hug L.A."/>
            <person name="Sharon I."/>
            <person name="Castelle C.J."/>
            <person name="Probst A.J."/>
            <person name="Thomas B.C."/>
            <person name="Singh A."/>
            <person name="Wilkins M.J."/>
            <person name="Karaoz U."/>
            <person name="Brodie E.L."/>
            <person name="Williams K.H."/>
            <person name="Hubbard S.S."/>
            <person name="Banfield J.F."/>
        </authorList>
    </citation>
    <scope>NUCLEOTIDE SEQUENCE [LARGE SCALE GENOMIC DNA]</scope>
</reference>
<dbReference type="InterPro" id="IPR018392">
    <property type="entry name" value="LysM"/>
</dbReference>
<dbReference type="Pfam" id="PF01551">
    <property type="entry name" value="Peptidase_M23"/>
    <property type="match status" value="1"/>
</dbReference>
<feature type="domain" description="LysM" evidence="2">
    <location>
        <begin position="124"/>
        <end position="168"/>
    </location>
</feature>
<evidence type="ECO:0000259" key="2">
    <source>
        <dbReference type="PROSITE" id="PS51782"/>
    </source>
</evidence>
<organism evidence="3 4">
    <name type="scientific">Candidatus Curtissbacteria bacterium RIFCSPHIGHO2_02_FULL_40_16b</name>
    <dbReference type="NCBI Taxonomy" id="1797714"/>
    <lineage>
        <taxon>Bacteria</taxon>
        <taxon>Candidatus Curtissiibacteriota</taxon>
    </lineage>
</organism>
<dbReference type="SUPFAM" id="SSF51261">
    <property type="entry name" value="Duplicated hybrid motif"/>
    <property type="match status" value="1"/>
</dbReference>
<evidence type="ECO:0000313" key="4">
    <source>
        <dbReference type="Proteomes" id="UP000177369"/>
    </source>
</evidence>
<dbReference type="PROSITE" id="PS51782">
    <property type="entry name" value="LYSM"/>
    <property type="match status" value="2"/>
</dbReference>
<dbReference type="GO" id="GO:0004222">
    <property type="term" value="F:metalloendopeptidase activity"/>
    <property type="evidence" value="ECO:0007669"/>
    <property type="project" value="TreeGrafter"/>
</dbReference>
<accession>A0A1F5G893</accession>
<comment type="caution">
    <text evidence="3">The sequence shown here is derived from an EMBL/GenBank/DDBJ whole genome shotgun (WGS) entry which is preliminary data.</text>
</comment>
<protein>
    <recommendedName>
        <fullName evidence="2">LysM domain-containing protein</fullName>
    </recommendedName>
</protein>
<dbReference type="InterPro" id="IPR011055">
    <property type="entry name" value="Dup_hybrid_motif"/>
</dbReference>
<feature type="domain" description="LysM" evidence="2">
    <location>
        <begin position="174"/>
        <end position="220"/>
    </location>
</feature>
<dbReference type="InterPro" id="IPR016047">
    <property type="entry name" value="M23ase_b-sheet_dom"/>
</dbReference>
<dbReference type="Gene3D" id="2.70.70.10">
    <property type="entry name" value="Glucose Permease (Domain IIA)"/>
    <property type="match status" value="1"/>
</dbReference>
<dbReference type="STRING" id="1797714.A3D04_05000"/>
<dbReference type="CDD" id="cd12797">
    <property type="entry name" value="M23_peptidase"/>
    <property type="match status" value="1"/>
</dbReference>
<name>A0A1F5G893_9BACT</name>
<dbReference type="AlphaFoldDB" id="A0A1F5G893"/>
<evidence type="ECO:0000313" key="3">
    <source>
        <dbReference type="EMBL" id="OGD88078.1"/>
    </source>
</evidence>
<dbReference type="InterPro" id="IPR036779">
    <property type="entry name" value="LysM_dom_sf"/>
</dbReference>
<dbReference type="Pfam" id="PF01476">
    <property type="entry name" value="LysM"/>
    <property type="match status" value="2"/>
</dbReference>
<gene>
    <name evidence="3" type="ORF">A3D04_05000</name>
</gene>
<dbReference type="PANTHER" id="PTHR21666">
    <property type="entry name" value="PEPTIDASE-RELATED"/>
    <property type="match status" value="1"/>
</dbReference>
<proteinExistence type="predicted"/>